<accession>A0AAD9QAT7</accession>
<protein>
    <submittedName>
        <fullName evidence="1">Uncharacterized protein</fullName>
    </submittedName>
</protein>
<name>A0AAD9QAT7_ACRCE</name>
<keyword evidence="2" id="KW-1185">Reference proteome</keyword>
<dbReference type="AlphaFoldDB" id="A0AAD9QAT7"/>
<sequence>MSCPCDTFHVQLRKLLLWAKIGTGLV</sequence>
<proteinExistence type="predicted"/>
<reference evidence="1" key="1">
    <citation type="journal article" date="2023" name="G3 (Bethesda)">
        <title>Whole genome assembly and annotation of the endangered Caribbean coral Acropora cervicornis.</title>
        <authorList>
            <person name="Selwyn J.D."/>
            <person name="Vollmer S.V."/>
        </authorList>
    </citation>
    <scope>NUCLEOTIDE SEQUENCE</scope>
    <source>
        <strain evidence="1">K2</strain>
    </source>
</reference>
<gene>
    <name evidence="1" type="ORF">P5673_019807</name>
</gene>
<evidence type="ECO:0000313" key="1">
    <source>
        <dbReference type="EMBL" id="KAK2557835.1"/>
    </source>
</evidence>
<reference evidence="1" key="2">
    <citation type="journal article" date="2023" name="Science">
        <title>Genomic signatures of disease resistance in endangered staghorn corals.</title>
        <authorList>
            <person name="Vollmer S.V."/>
            <person name="Selwyn J.D."/>
            <person name="Despard B.A."/>
            <person name="Roesel C.L."/>
        </authorList>
    </citation>
    <scope>NUCLEOTIDE SEQUENCE</scope>
    <source>
        <strain evidence="1">K2</strain>
    </source>
</reference>
<evidence type="ECO:0000313" key="2">
    <source>
        <dbReference type="Proteomes" id="UP001249851"/>
    </source>
</evidence>
<organism evidence="1 2">
    <name type="scientific">Acropora cervicornis</name>
    <name type="common">Staghorn coral</name>
    <dbReference type="NCBI Taxonomy" id="6130"/>
    <lineage>
        <taxon>Eukaryota</taxon>
        <taxon>Metazoa</taxon>
        <taxon>Cnidaria</taxon>
        <taxon>Anthozoa</taxon>
        <taxon>Hexacorallia</taxon>
        <taxon>Scleractinia</taxon>
        <taxon>Astrocoeniina</taxon>
        <taxon>Acroporidae</taxon>
        <taxon>Acropora</taxon>
    </lineage>
</organism>
<dbReference type="Proteomes" id="UP001249851">
    <property type="component" value="Unassembled WGS sequence"/>
</dbReference>
<comment type="caution">
    <text evidence="1">The sequence shown here is derived from an EMBL/GenBank/DDBJ whole genome shotgun (WGS) entry which is preliminary data.</text>
</comment>
<dbReference type="EMBL" id="JARQWQ010000047">
    <property type="protein sequence ID" value="KAK2557835.1"/>
    <property type="molecule type" value="Genomic_DNA"/>
</dbReference>